<organism evidence="7">
    <name type="scientific">marine metagenome</name>
    <dbReference type="NCBI Taxonomy" id="408172"/>
    <lineage>
        <taxon>unclassified sequences</taxon>
        <taxon>metagenomes</taxon>
        <taxon>ecological metagenomes</taxon>
    </lineage>
</organism>
<feature type="non-terminal residue" evidence="7">
    <location>
        <position position="252"/>
    </location>
</feature>
<dbReference type="AlphaFoldDB" id="A0A381YJZ8"/>
<sequence length="252" mass="28402">MRDKRYDLLFEPVEIGPVTAKNRFYQVPHCTGMGRLRPRMLAALRGMKAEGGWGVVCTEWCSIHPTSDDLPHPNASLWNDDDIRDHALMTEAVHRHDALAGVELWISGARAANLYTREVSLDVASTPNLQGHPYQSRAVDKSDIRELRRWHRNAALRAKAADFDVVYVYATHGYLLSHFLSADTNTRSDEYGGSMENRARLLRELIEDTKDAVGDRCAVAVRYSVGGDNGEDPSLTNERRDRLEMLAELPDL</sequence>
<dbReference type="InterPro" id="IPR001155">
    <property type="entry name" value="OxRdtase_FMN_N"/>
</dbReference>
<evidence type="ECO:0000256" key="2">
    <source>
        <dbReference type="ARBA" id="ARBA00022630"/>
    </source>
</evidence>
<accession>A0A381YJZ8</accession>
<dbReference type="PANTHER" id="PTHR43303:SF4">
    <property type="entry name" value="NADPH DEHYDROGENASE C23G7.10C-RELATED"/>
    <property type="match status" value="1"/>
</dbReference>
<name>A0A381YJZ8_9ZZZZ</name>
<evidence type="ECO:0000256" key="1">
    <source>
        <dbReference type="ARBA" id="ARBA00001917"/>
    </source>
</evidence>
<gene>
    <name evidence="7" type="ORF">METZ01_LOCUS129776</name>
</gene>
<keyword evidence="3" id="KW-0288">FMN</keyword>
<dbReference type="InterPro" id="IPR044152">
    <property type="entry name" value="YqjM-like"/>
</dbReference>
<keyword evidence="5" id="KW-0560">Oxidoreductase</keyword>
<dbReference type="PANTHER" id="PTHR43303">
    <property type="entry name" value="NADPH DEHYDROGENASE C23G7.10C-RELATED"/>
    <property type="match status" value="1"/>
</dbReference>
<reference evidence="7" key="1">
    <citation type="submission" date="2018-05" db="EMBL/GenBank/DDBJ databases">
        <authorList>
            <person name="Lanie J.A."/>
            <person name="Ng W.-L."/>
            <person name="Kazmierczak K.M."/>
            <person name="Andrzejewski T.M."/>
            <person name="Davidsen T.M."/>
            <person name="Wayne K.J."/>
            <person name="Tettelin H."/>
            <person name="Glass J.I."/>
            <person name="Rusch D."/>
            <person name="Podicherti R."/>
            <person name="Tsui H.-C.T."/>
            <person name="Winkler M.E."/>
        </authorList>
    </citation>
    <scope>NUCLEOTIDE SEQUENCE</scope>
</reference>
<dbReference type="EMBL" id="UINC01018333">
    <property type="protein sequence ID" value="SVA76922.1"/>
    <property type="molecule type" value="Genomic_DNA"/>
</dbReference>
<feature type="domain" description="NADH:flavin oxidoreductase/NADH oxidase N-terminal" evidence="6">
    <location>
        <begin position="9"/>
        <end position="237"/>
    </location>
</feature>
<evidence type="ECO:0000256" key="4">
    <source>
        <dbReference type="ARBA" id="ARBA00022857"/>
    </source>
</evidence>
<keyword evidence="4" id="KW-0521">NADP</keyword>
<evidence type="ECO:0000313" key="7">
    <source>
        <dbReference type="EMBL" id="SVA76922.1"/>
    </source>
</evidence>
<keyword evidence="2" id="KW-0285">Flavoprotein</keyword>
<dbReference type="GO" id="GO:0010181">
    <property type="term" value="F:FMN binding"/>
    <property type="evidence" value="ECO:0007669"/>
    <property type="project" value="InterPro"/>
</dbReference>
<proteinExistence type="predicted"/>
<dbReference type="GO" id="GO:0050661">
    <property type="term" value="F:NADP binding"/>
    <property type="evidence" value="ECO:0007669"/>
    <property type="project" value="InterPro"/>
</dbReference>
<dbReference type="SUPFAM" id="SSF51395">
    <property type="entry name" value="FMN-linked oxidoreductases"/>
    <property type="match status" value="1"/>
</dbReference>
<dbReference type="Gene3D" id="3.20.20.70">
    <property type="entry name" value="Aldolase class I"/>
    <property type="match status" value="1"/>
</dbReference>
<dbReference type="GO" id="GO:0003959">
    <property type="term" value="F:NADPH dehydrogenase activity"/>
    <property type="evidence" value="ECO:0007669"/>
    <property type="project" value="InterPro"/>
</dbReference>
<dbReference type="Pfam" id="PF00724">
    <property type="entry name" value="Oxidored_FMN"/>
    <property type="match status" value="1"/>
</dbReference>
<evidence type="ECO:0000256" key="5">
    <source>
        <dbReference type="ARBA" id="ARBA00023002"/>
    </source>
</evidence>
<comment type="cofactor">
    <cofactor evidence="1">
        <name>FMN</name>
        <dbReference type="ChEBI" id="CHEBI:58210"/>
    </cofactor>
</comment>
<protein>
    <recommendedName>
        <fullName evidence="6">NADH:flavin oxidoreductase/NADH oxidase N-terminal domain-containing protein</fullName>
    </recommendedName>
</protein>
<evidence type="ECO:0000259" key="6">
    <source>
        <dbReference type="Pfam" id="PF00724"/>
    </source>
</evidence>
<evidence type="ECO:0000256" key="3">
    <source>
        <dbReference type="ARBA" id="ARBA00022643"/>
    </source>
</evidence>
<dbReference type="InterPro" id="IPR013785">
    <property type="entry name" value="Aldolase_TIM"/>
</dbReference>